<accession>A0A7U2EWD6</accession>
<dbReference type="VEuPathDB" id="FungiDB:JI435_073110"/>
<dbReference type="OrthoDB" id="419598at2759"/>
<dbReference type="AlphaFoldDB" id="A0A7U2EWD6"/>
<dbReference type="InterPro" id="IPR036291">
    <property type="entry name" value="NAD(P)-bd_dom_sf"/>
</dbReference>
<dbReference type="Pfam" id="PF05368">
    <property type="entry name" value="NmrA"/>
    <property type="match status" value="1"/>
</dbReference>
<dbReference type="EMBL" id="CP069026">
    <property type="protein sequence ID" value="QRC94026.1"/>
    <property type="molecule type" value="Genomic_DNA"/>
</dbReference>
<evidence type="ECO:0000313" key="4">
    <source>
        <dbReference type="Proteomes" id="UP000663193"/>
    </source>
</evidence>
<name>A0A7U2EWD6_PHANO</name>
<dbReference type="SUPFAM" id="SSF51735">
    <property type="entry name" value="NAD(P)-binding Rossmann-fold domains"/>
    <property type="match status" value="1"/>
</dbReference>
<proteinExistence type="predicted"/>
<dbReference type="PANTHER" id="PTHR47129">
    <property type="entry name" value="QUINONE OXIDOREDUCTASE 2"/>
    <property type="match status" value="1"/>
</dbReference>
<evidence type="ECO:0000259" key="2">
    <source>
        <dbReference type="Pfam" id="PF05368"/>
    </source>
</evidence>
<dbReference type="PANTHER" id="PTHR47129:SF1">
    <property type="entry name" value="NMRA-LIKE DOMAIN-CONTAINING PROTEIN"/>
    <property type="match status" value="1"/>
</dbReference>
<keyword evidence="4" id="KW-1185">Reference proteome</keyword>
<feature type="non-terminal residue" evidence="3">
    <location>
        <position position="1"/>
    </location>
</feature>
<feature type="region of interest" description="Disordered" evidence="1">
    <location>
        <begin position="29"/>
        <end position="50"/>
    </location>
</feature>
<feature type="domain" description="NmrA-like" evidence="2">
    <location>
        <begin position="57"/>
        <end position="307"/>
    </location>
</feature>
<dbReference type="InterPro" id="IPR052718">
    <property type="entry name" value="NmrA-type_oxidoreductase"/>
</dbReference>
<reference evidence="4" key="1">
    <citation type="journal article" date="2021" name="BMC Genomics">
        <title>Chromosome-level genome assembly and manually-curated proteome of model necrotroph Parastagonospora nodorum Sn15 reveals a genome-wide trove of candidate effector homologs, and redundancy of virulence-related functions within an accessory chromosome.</title>
        <authorList>
            <person name="Bertazzoni S."/>
            <person name="Jones D.A.B."/>
            <person name="Phan H.T."/>
            <person name="Tan K.-C."/>
            <person name="Hane J.K."/>
        </authorList>
    </citation>
    <scope>NUCLEOTIDE SEQUENCE [LARGE SCALE GENOMIC DNA]</scope>
    <source>
        <strain evidence="4">SN15 / ATCC MYA-4574 / FGSC 10173)</strain>
    </source>
</reference>
<dbReference type="Gene3D" id="3.40.50.720">
    <property type="entry name" value="NAD(P)-binding Rossmann-like Domain"/>
    <property type="match status" value="1"/>
</dbReference>
<protein>
    <recommendedName>
        <fullName evidence="2">NmrA-like domain-containing protein</fullName>
    </recommendedName>
</protein>
<organism evidence="3 4">
    <name type="scientific">Phaeosphaeria nodorum (strain SN15 / ATCC MYA-4574 / FGSC 10173)</name>
    <name type="common">Glume blotch fungus</name>
    <name type="synonym">Parastagonospora nodorum</name>
    <dbReference type="NCBI Taxonomy" id="321614"/>
    <lineage>
        <taxon>Eukaryota</taxon>
        <taxon>Fungi</taxon>
        <taxon>Dikarya</taxon>
        <taxon>Ascomycota</taxon>
        <taxon>Pezizomycotina</taxon>
        <taxon>Dothideomycetes</taxon>
        <taxon>Pleosporomycetidae</taxon>
        <taxon>Pleosporales</taxon>
        <taxon>Pleosporineae</taxon>
        <taxon>Phaeosphaeriaceae</taxon>
        <taxon>Parastagonospora</taxon>
    </lineage>
</organism>
<dbReference type="Gene3D" id="3.90.25.10">
    <property type="entry name" value="UDP-galactose 4-epimerase, domain 1"/>
    <property type="match status" value="1"/>
</dbReference>
<gene>
    <name evidence="3" type="ORF">JI435_073110</name>
</gene>
<evidence type="ECO:0000256" key="1">
    <source>
        <dbReference type="SAM" id="MobiDB-lite"/>
    </source>
</evidence>
<sequence length="364" mass="40322">EHQSPVLNVASRRRVRSPRVNVKYINSVSKHSTAQHSKTTNTLNLHGNPPNTDTMGKLALTSATGKLGSAVIHAILDNNLISPEDLVVCTSSDPSSPKLQYLQAHPITVRHATFDSPSSLSSAYAGCTALFLVSTPRIEMDYNNASLWRGREAHHRAAIDAAVKAGVKHIYYTSLAFADPSKAGVMRAHIRTEEYLRGLEGVGVTVLREGLYCESWPLYFGYYFGLKGEKRREVVVAGDGKVSWTSIDDMAFCTAKVLAEPGEKWAGRTVYLSQKKTRTLEDVAGIVSRVRGEEVGLKVVERKEYEDYYVGRGMERASVEWWSSTYDALRDGECAIDDDTLETILKEAGRTPKSLDETIEEMMQ</sequence>
<dbReference type="InterPro" id="IPR008030">
    <property type="entry name" value="NmrA-like"/>
</dbReference>
<evidence type="ECO:0000313" key="3">
    <source>
        <dbReference type="EMBL" id="QRC94026.1"/>
    </source>
</evidence>
<dbReference type="Proteomes" id="UP000663193">
    <property type="component" value="Chromosome 4"/>
</dbReference>